<evidence type="ECO:0000256" key="1">
    <source>
        <dbReference type="SAM" id="Coils"/>
    </source>
</evidence>
<feature type="coiled-coil region" evidence="1">
    <location>
        <begin position="225"/>
        <end position="252"/>
    </location>
</feature>
<accession>A0A5A9XS82</accession>
<evidence type="ECO:0000313" key="3">
    <source>
        <dbReference type="Proteomes" id="UP000324298"/>
    </source>
</evidence>
<proteinExistence type="predicted"/>
<name>A0A5A9XS82_9BACT</name>
<evidence type="ECO:0000313" key="2">
    <source>
        <dbReference type="EMBL" id="KAA0895108.1"/>
    </source>
</evidence>
<keyword evidence="3" id="KW-1185">Reference proteome</keyword>
<gene>
    <name evidence="2" type="ORF">ET418_00895</name>
</gene>
<keyword evidence="1" id="KW-0175">Coiled coil</keyword>
<dbReference type="OrthoDB" id="5502728at2"/>
<dbReference type="Proteomes" id="UP000324298">
    <property type="component" value="Unassembled WGS sequence"/>
</dbReference>
<dbReference type="AlphaFoldDB" id="A0A5A9XS82"/>
<protein>
    <submittedName>
        <fullName evidence="2">DUF4062 domain-containing protein</fullName>
    </submittedName>
</protein>
<comment type="caution">
    <text evidence="2">The sequence shown here is derived from an EMBL/GenBank/DDBJ whole genome shotgun (WGS) entry which is preliminary data.</text>
</comment>
<dbReference type="RefSeq" id="WP_149305691.1">
    <property type="nucleotide sequence ID" value="NZ_SRSD01000001.1"/>
</dbReference>
<dbReference type="EMBL" id="SRSD01000001">
    <property type="protein sequence ID" value="KAA0895108.1"/>
    <property type="molecule type" value="Genomic_DNA"/>
</dbReference>
<organism evidence="2 3">
    <name type="scientific">Oryzomonas rubra</name>
    <dbReference type="NCBI Taxonomy" id="2509454"/>
    <lineage>
        <taxon>Bacteria</taxon>
        <taxon>Pseudomonadati</taxon>
        <taxon>Thermodesulfobacteriota</taxon>
        <taxon>Desulfuromonadia</taxon>
        <taxon>Geobacterales</taxon>
        <taxon>Geobacteraceae</taxon>
        <taxon>Oryzomonas</taxon>
    </lineage>
</organism>
<sequence>MATTMTILRLFVGSPGDVTHEREILEEIVRELNLVWSRQLGIYLELTKWETHAYPGVGTEPQAVINEQIGEDWDIFIGIMWTRFGTPTKNYGSGTEEEFEIGLRLFKESPRLKRVMFYFNNAPVSPSAVDIDQFRHVIQFKNKLGEKGSLYWEYHNEEEFSQLVRMHLSRQIQDWGNKWGEQQSEPMVPVVVAVVEEVANTSEDEGFLDLVEDGCEKFAAMTSVMASMTEAAMNLNEKVDEKNTDLLAANQAGDLKAIKRLTNSIAEDLDFFASLLEAETPIFAEALKNGINTMTKATNIVKEFITGDVSEIKNTLAGMRGFRDALIGAKSGNDSFYQQLESTPRMTTLMNHAKRRALKVMGSLSREIDMGINLMTELEKNLIDIIEQSEVILPHGGSADC</sequence>
<reference evidence="2 3" key="1">
    <citation type="submission" date="2019-04" db="EMBL/GenBank/DDBJ databases">
        <title>Geobacter ruber sp. nov., ferric-reducing bacteria isolated from paddy soil.</title>
        <authorList>
            <person name="Xu Z."/>
            <person name="Masuda Y."/>
            <person name="Itoh H."/>
            <person name="Senoo K."/>
        </authorList>
    </citation>
    <scope>NUCLEOTIDE SEQUENCE [LARGE SCALE GENOMIC DNA]</scope>
    <source>
        <strain evidence="2 3">Red88</strain>
    </source>
</reference>